<keyword evidence="9 10" id="KW-0456">Lyase</keyword>
<comment type="function">
    <text evidence="10">Lyase that catalyzes the covalent linking of the heme group to the cytochrome C apoprotein to produce the mature functional cytochrome.</text>
</comment>
<dbReference type="GO" id="GO:0046872">
    <property type="term" value="F:metal ion binding"/>
    <property type="evidence" value="ECO:0007669"/>
    <property type="project" value="UniProtKB-KW"/>
</dbReference>
<accession>A0AAE0HTH0</accession>
<comment type="caution">
    <text evidence="12">The sequence shown here is derived from an EMBL/GenBank/DDBJ whole genome shotgun (WGS) entry which is preliminary data.</text>
</comment>
<dbReference type="PANTHER" id="PTHR12743">
    <property type="entry name" value="CYTOCHROME C1 HEME LYASE"/>
    <property type="match status" value="1"/>
</dbReference>
<comment type="similarity">
    <text evidence="2 10">Belongs to the cytochrome c-type heme lyase family.</text>
</comment>
<evidence type="ECO:0000256" key="6">
    <source>
        <dbReference type="ARBA" id="ARBA00023004"/>
    </source>
</evidence>
<keyword evidence="8 10" id="KW-0472">Membrane</keyword>
<keyword evidence="7 10" id="KW-0496">Mitochondrion</keyword>
<organism evidence="12 13">
    <name type="scientific">Apodospora peruviana</name>
    <dbReference type="NCBI Taxonomy" id="516989"/>
    <lineage>
        <taxon>Eukaryota</taxon>
        <taxon>Fungi</taxon>
        <taxon>Dikarya</taxon>
        <taxon>Ascomycota</taxon>
        <taxon>Pezizomycotina</taxon>
        <taxon>Sordariomycetes</taxon>
        <taxon>Sordariomycetidae</taxon>
        <taxon>Sordariales</taxon>
        <taxon>Lasiosphaeriaceae</taxon>
        <taxon>Apodospora</taxon>
    </lineage>
</organism>
<feature type="region of interest" description="Disordered" evidence="11">
    <location>
        <begin position="1"/>
        <end position="171"/>
    </location>
</feature>
<comment type="subcellular location">
    <subcellularLocation>
        <location evidence="1 10">Mitochondrion inner membrane</location>
    </subcellularLocation>
</comment>
<dbReference type="AlphaFoldDB" id="A0AAE0HTH0"/>
<keyword evidence="3 10" id="KW-0349">Heme</keyword>
<gene>
    <name evidence="12" type="ORF">B0H66DRAFT_607678</name>
</gene>
<proteinExistence type="inferred from homology"/>
<evidence type="ECO:0000256" key="5">
    <source>
        <dbReference type="ARBA" id="ARBA00022792"/>
    </source>
</evidence>
<feature type="compositionally biased region" description="Polar residues" evidence="11">
    <location>
        <begin position="108"/>
        <end position="130"/>
    </location>
</feature>
<evidence type="ECO:0000256" key="3">
    <source>
        <dbReference type="ARBA" id="ARBA00022617"/>
    </source>
</evidence>
<evidence type="ECO:0000256" key="2">
    <source>
        <dbReference type="ARBA" id="ARBA00007255"/>
    </source>
</evidence>
<evidence type="ECO:0000313" key="13">
    <source>
        <dbReference type="Proteomes" id="UP001283341"/>
    </source>
</evidence>
<dbReference type="PROSITE" id="PS00821">
    <property type="entry name" value="CYTO_HEME_LYASE_1"/>
    <property type="match status" value="1"/>
</dbReference>
<evidence type="ECO:0000256" key="1">
    <source>
        <dbReference type="ARBA" id="ARBA00004273"/>
    </source>
</evidence>
<evidence type="ECO:0000256" key="9">
    <source>
        <dbReference type="ARBA" id="ARBA00023239"/>
    </source>
</evidence>
<dbReference type="PROSITE" id="PS00822">
    <property type="entry name" value="CYTO_HEME_LYASE_2"/>
    <property type="match status" value="1"/>
</dbReference>
<dbReference type="GO" id="GO:0004408">
    <property type="term" value="F:holocytochrome-c synthase activity"/>
    <property type="evidence" value="ECO:0007669"/>
    <property type="project" value="UniProtKB-EC"/>
</dbReference>
<evidence type="ECO:0000256" key="4">
    <source>
        <dbReference type="ARBA" id="ARBA00022723"/>
    </source>
</evidence>
<keyword evidence="13" id="KW-1185">Reference proteome</keyword>
<feature type="compositionally biased region" description="Polar residues" evidence="11">
    <location>
        <begin position="18"/>
        <end position="39"/>
    </location>
</feature>
<evidence type="ECO:0000256" key="8">
    <source>
        <dbReference type="ARBA" id="ARBA00023136"/>
    </source>
</evidence>
<dbReference type="EC" id="4.4.1.17" evidence="10"/>
<evidence type="ECO:0000256" key="7">
    <source>
        <dbReference type="ARBA" id="ARBA00023128"/>
    </source>
</evidence>
<dbReference type="InterPro" id="IPR000511">
    <property type="entry name" value="Holocyt_c/c1_synthase"/>
</dbReference>
<comment type="catalytic activity">
    <reaction evidence="10">
        <text>holo-[cytochrome c] = apo-[cytochrome c] + heme b</text>
        <dbReference type="Rhea" id="RHEA:22648"/>
        <dbReference type="Rhea" id="RHEA-COMP:10725"/>
        <dbReference type="Rhea" id="RHEA-COMP:10726"/>
        <dbReference type="ChEBI" id="CHEBI:29950"/>
        <dbReference type="ChEBI" id="CHEBI:60344"/>
        <dbReference type="ChEBI" id="CHEBI:83739"/>
        <dbReference type="EC" id="4.4.1.17"/>
    </reaction>
</comment>
<keyword evidence="5 10" id="KW-0999">Mitochondrion inner membrane</keyword>
<protein>
    <recommendedName>
        <fullName evidence="10">Holocytochrome c-type synthase</fullName>
        <ecNumber evidence="10">4.4.1.17</ecNumber>
    </recommendedName>
</protein>
<feature type="compositionally biased region" description="Basic and acidic residues" evidence="11">
    <location>
        <begin position="47"/>
        <end position="59"/>
    </location>
</feature>
<evidence type="ECO:0000313" key="12">
    <source>
        <dbReference type="EMBL" id="KAK3312615.1"/>
    </source>
</evidence>
<keyword evidence="6 10" id="KW-0408">Iron</keyword>
<dbReference type="PANTHER" id="PTHR12743:SF0">
    <property type="entry name" value="HOLOCYTOCHROME C-TYPE SYNTHASE"/>
    <property type="match status" value="1"/>
</dbReference>
<dbReference type="Proteomes" id="UP001283341">
    <property type="component" value="Unassembled WGS sequence"/>
</dbReference>
<sequence length="342" mass="36745">MHTSDLLDTVLISHTDDQSPTPGKNSNQSRVATNASTNMKDAASAGDEDKCPVDHKTREIWLQQAREAQAAKAAQGGQPPQPTSAAAPAQQQTSSSWSSWASSLPSFFSRQPPTTSEPATRSSPSSQSVLDESRVISSIPRAAASPTDPTSPPFPAAAAAARPSNHEIETGASASGKWIYPSEKMFFEAMRRKGHSAANPIDMKTVVPIHNAVNERAWQEILRWEAPYNSSPLSAGGSGTDNSASSSGKCGGPRLHSFAGLSTKMSPKARINTLLGYTAPFDRHDWIVDRCGTQVEYVIDFYAGSNKAENAQGKLNFYLDVRPKLNTWEGVKMRFLKASGLV</sequence>
<reference evidence="12" key="2">
    <citation type="submission" date="2023-06" db="EMBL/GenBank/DDBJ databases">
        <authorList>
            <consortium name="Lawrence Berkeley National Laboratory"/>
            <person name="Haridas S."/>
            <person name="Hensen N."/>
            <person name="Bonometti L."/>
            <person name="Westerberg I."/>
            <person name="Brannstrom I.O."/>
            <person name="Guillou S."/>
            <person name="Cros-Aarteil S."/>
            <person name="Calhoun S."/>
            <person name="Kuo A."/>
            <person name="Mondo S."/>
            <person name="Pangilinan J."/>
            <person name="Riley R."/>
            <person name="Labutti K."/>
            <person name="Andreopoulos B."/>
            <person name="Lipzen A."/>
            <person name="Chen C."/>
            <person name="Yanf M."/>
            <person name="Daum C."/>
            <person name="Ng V."/>
            <person name="Clum A."/>
            <person name="Steindorff A."/>
            <person name="Ohm R."/>
            <person name="Martin F."/>
            <person name="Silar P."/>
            <person name="Natvig D."/>
            <person name="Lalanne C."/>
            <person name="Gautier V."/>
            <person name="Ament-Velasquez S.L."/>
            <person name="Kruys A."/>
            <person name="Hutchinson M.I."/>
            <person name="Powell A.J."/>
            <person name="Barry K."/>
            <person name="Miller A.N."/>
            <person name="Grigoriev I.V."/>
            <person name="Debuchy R."/>
            <person name="Gladieux P."/>
            <person name="Thoren M.H."/>
            <person name="Johannesson H."/>
        </authorList>
    </citation>
    <scope>NUCLEOTIDE SEQUENCE</scope>
    <source>
        <strain evidence="12">CBS 118394</strain>
    </source>
</reference>
<reference evidence="12" key="1">
    <citation type="journal article" date="2023" name="Mol. Phylogenet. Evol.">
        <title>Genome-scale phylogeny and comparative genomics of the fungal order Sordariales.</title>
        <authorList>
            <person name="Hensen N."/>
            <person name="Bonometti L."/>
            <person name="Westerberg I."/>
            <person name="Brannstrom I.O."/>
            <person name="Guillou S."/>
            <person name="Cros-Aarteil S."/>
            <person name="Calhoun S."/>
            <person name="Haridas S."/>
            <person name="Kuo A."/>
            <person name="Mondo S."/>
            <person name="Pangilinan J."/>
            <person name="Riley R."/>
            <person name="LaButti K."/>
            <person name="Andreopoulos B."/>
            <person name="Lipzen A."/>
            <person name="Chen C."/>
            <person name="Yan M."/>
            <person name="Daum C."/>
            <person name="Ng V."/>
            <person name="Clum A."/>
            <person name="Steindorff A."/>
            <person name="Ohm R.A."/>
            <person name="Martin F."/>
            <person name="Silar P."/>
            <person name="Natvig D.O."/>
            <person name="Lalanne C."/>
            <person name="Gautier V."/>
            <person name="Ament-Velasquez S.L."/>
            <person name="Kruys A."/>
            <person name="Hutchinson M.I."/>
            <person name="Powell A.J."/>
            <person name="Barry K."/>
            <person name="Miller A.N."/>
            <person name="Grigoriev I.V."/>
            <person name="Debuchy R."/>
            <person name="Gladieux P."/>
            <person name="Hiltunen Thoren M."/>
            <person name="Johannesson H."/>
        </authorList>
    </citation>
    <scope>NUCLEOTIDE SEQUENCE</scope>
    <source>
        <strain evidence="12">CBS 118394</strain>
    </source>
</reference>
<dbReference type="EMBL" id="JAUEDM010000008">
    <property type="protein sequence ID" value="KAK3312615.1"/>
    <property type="molecule type" value="Genomic_DNA"/>
</dbReference>
<name>A0AAE0HTH0_9PEZI</name>
<dbReference type="GO" id="GO:0005743">
    <property type="term" value="C:mitochondrial inner membrane"/>
    <property type="evidence" value="ECO:0007669"/>
    <property type="project" value="UniProtKB-SubCell"/>
</dbReference>
<evidence type="ECO:0000256" key="10">
    <source>
        <dbReference type="RuleBase" id="RU363130"/>
    </source>
</evidence>
<evidence type="ECO:0000256" key="11">
    <source>
        <dbReference type="SAM" id="MobiDB-lite"/>
    </source>
</evidence>
<dbReference type="Pfam" id="PF01265">
    <property type="entry name" value="Cyto_heme_lyase"/>
    <property type="match status" value="1"/>
</dbReference>
<keyword evidence="4 10" id="KW-0479">Metal-binding</keyword>
<feature type="compositionally biased region" description="Low complexity" evidence="11">
    <location>
        <begin position="63"/>
        <end position="106"/>
    </location>
</feature>